<protein>
    <submittedName>
        <fullName evidence="1">Uncharacterized protein</fullName>
    </submittedName>
</protein>
<name>I7LAF7_9LACO</name>
<organism evidence="1 2">
    <name type="scientific">Lactobacillus hominis DSM 23910 = CRBIP 24.179</name>
    <dbReference type="NCBI Taxonomy" id="1423758"/>
    <lineage>
        <taxon>Bacteria</taxon>
        <taxon>Bacillati</taxon>
        <taxon>Bacillota</taxon>
        <taxon>Bacilli</taxon>
        <taxon>Lactobacillales</taxon>
        <taxon>Lactobacillaceae</taxon>
        <taxon>Lactobacillus</taxon>
    </lineage>
</organism>
<gene>
    <name evidence="1" type="ORF">BN55_02590</name>
</gene>
<proteinExistence type="predicted"/>
<evidence type="ECO:0000313" key="1">
    <source>
        <dbReference type="EMBL" id="CCI82214.1"/>
    </source>
</evidence>
<reference evidence="1 2" key="1">
    <citation type="submission" date="2012-06" db="EMBL/GenBank/DDBJ databases">
        <title>Draft Genome Sequence of Lactobacillus hominis Strain CRBIP 24.179T, isolated from human intestine.</title>
        <authorList>
            <person name="Cousin S."/>
            <person name="Ma L."/>
            <person name="Bizet C."/>
            <person name="Loux V."/>
            <person name="Bouchier C."/>
            <person name="Clermont D."/>
            <person name="Creno S."/>
        </authorList>
    </citation>
    <scope>NUCLEOTIDE SEQUENCE [LARGE SCALE GENOMIC DNA]</scope>
    <source>
        <strain evidence="2">CRBIP 24.179T</strain>
    </source>
</reference>
<dbReference type="AlphaFoldDB" id="I7LAF7"/>
<comment type="caution">
    <text evidence="1">The sequence shown here is derived from an EMBL/GenBank/DDBJ whole genome shotgun (WGS) entry which is preliminary data.</text>
</comment>
<dbReference type="Proteomes" id="UP000009320">
    <property type="component" value="Unassembled WGS sequence"/>
</dbReference>
<keyword evidence="2" id="KW-1185">Reference proteome</keyword>
<accession>I7LAF7</accession>
<evidence type="ECO:0000313" key="2">
    <source>
        <dbReference type="Proteomes" id="UP000009320"/>
    </source>
</evidence>
<sequence length="39" mass="4334">MKTSKKFPLTLTELSALLAANVEQEVVQNNQSLTKKKDS</sequence>
<dbReference type="EMBL" id="CAKE01000018">
    <property type="protein sequence ID" value="CCI82214.1"/>
    <property type="molecule type" value="Genomic_DNA"/>
</dbReference>